<accession>A8AAI1</accession>
<dbReference type="HOGENOM" id="CLU_017233_1_0_2"/>
<dbReference type="RefSeq" id="WP_012122897.1">
    <property type="nucleotide sequence ID" value="NC_009776.1"/>
</dbReference>
<dbReference type="PANTHER" id="PTHR12150">
    <property type="entry name" value="CLASS IV SAM-BINDING METHYLTRANSFERASE-RELATED"/>
    <property type="match status" value="1"/>
</dbReference>
<dbReference type="Pfam" id="PF02598">
    <property type="entry name" value="Methyltrn_RNA_3"/>
    <property type="match status" value="1"/>
</dbReference>
<dbReference type="PANTHER" id="PTHR12150:SF13">
    <property type="entry name" value="METHYLTRANSFERASE C9ORF114-RELATED"/>
    <property type="match status" value="1"/>
</dbReference>
<dbReference type="EMBL" id="CP000816">
    <property type="protein sequence ID" value="ABU81933.1"/>
    <property type="molecule type" value="Genomic_DNA"/>
</dbReference>
<organism evidence="1 2">
    <name type="scientific">Ignicoccus hospitalis (strain KIN4/I / DSM 18386 / JCM 14125)</name>
    <dbReference type="NCBI Taxonomy" id="453591"/>
    <lineage>
        <taxon>Archaea</taxon>
        <taxon>Thermoproteota</taxon>
        <taxon>Thermoprotei</taxon>
        <taxon>Desulfurococcales</taxon>
        <taxon>Desulfurococcaceae</taxon>
        <taxon>Ignicoccus</taxon>
    </lineage>
</organism>
<dbReference type="KEGG" id="iho:Igni_0751"/>
<dbReference type="eggNOG" id="arCOG04069">
    <property type="taxonomic scope" value="Archaea"/>
</dbReference>
<evidence type="ECO:0000313" key="1">
    <source>
        <dbReference type="EMBL" id="ABU81933.1"/>
    </source>
</evidence>
<dbReference type="CDD" id="cd18086">
    <property type="entry name" value="HsC9orf114-like"/>
    <property type="match status" value="1"/>
</dbReference>
<reference evidence="1 2" key="1">
    <citation type="journal article" date="2008" name="Genome Biol.">
        <title>A genomic analysis of the archaeal system Ignicoccus hospitalis-Nanoarchaeum equitans.</title>
        <authorList>
            <person name="Podar M."/>
            <person name="Anderson I."/>
            <person name="Makarova K.S."/>
            <person name="Elkins J.G."/>
            <person name="Ivanova N."/>
            <person name="Wall M.A."/>
            <person name="Lykidis A."/>
            <person name="Mavromatis K."/>
            <person name="Sun H."/>
            <person name="Hudson M.E."/>
            <person name="Chen W."/>
            <person name="Deciu C."/>
            <person name="Hutchison D."/>
            <person name="Eads J.R."/>
            <person name="Anderson A."/>
            <person name="Fernandes F."/>
            <person name="Szeto E."/>
            <person name="Lapidus A."/>
            <person name="Kyrpides N.C."/>
            <person name="Saier M.H.Jr."/>
            <person name="Richardson P.M."/>
            <person name="Rachel R."/>
            <person name="Huber H."/>
            <person name="Eisen J.A."/>
            <person name="Koonin E.V."/>
            <person name="Keller M."/>
            <person name="Stetter K.O."/>
        </authorList>
    </citation>
    <scope>NUCLEOTIDE SEQUENCE [LARGE SCALE GENOMIC DNA]</scope>
    <source>
        <strain evidence="2">KIN4/I / DSM 18386 / JCM 14125</strain>
    </source>
</reference>
<dbReference type="AlphaFoldDB" id="A8AAI1"/>
<dbReference type="InterPro" id="IPR012340">
    <property type="entry name" value="NA-bd_OB-fold"/>
</dbReference>
<dbReference type="InterPro" id="IPR029026">
    <property type="entry name" value="tRNA_m1G_MTases_N"/>
</dbReference>
<dbReference type="OrthoDB" id="4144at2157"/>
<keyword evidence="2" id="KW-1185">Reference proteome</keyword>
<dbReference type="InterPro" id="IPR029028">
    <property type="entry name" value="Alpha/beta_knot_MTases"/>
</dbReference>
<protein>
    <recommendedName>
        <fullName evidence="3">RNA methyltransferase</fullName>
    </recommendedName>
</protein>
<evidence type="ECO:0000313" key="2">
    <source>
        <dbReference type="Proteomes" id="UP000000262"/>
    </source>
</evidence>
<dbReference type="InterPro" id="IPR003750">
    <property type="entry name" value="Put_MeTrfase-C9orf114-like"/>
</dbReference>
<sequence length="276" mass="30638">MKCPFRRLRIAIPADALSSNPSLREKTLVAGYLARAAAAARAESVDVYGPEGPGSDVLMSVLEYLSYPTYLRKLIVPLKPELKYAGVLPPLAVKALNEGFKDREEGLFFKFGLIVECKRGSIATIDVGEPERVTHNVKKCKKNVLVLVGFNDKKRVVKVLPAKRGIWRGEYLGFEVNYFDNIYELVEFYKGAGFKALGTSRRGTWPGKLRDYLGSNVGVLFGSPDKGLLDKYPDLELDALVNLFPCQGVRTVRLEEAVWGFAALWNSLEGGLCETR</sequence>
<dbReference type="Gene3D" id="2.40.50.140">
    <property type="entry name" value="Nucleic acid-binding proteins"/>
    <property type="match status" value="1"/>
</dbReference>
<dbReference type="GeneID" id="5561877"/>
<dbReference type="PhylomeDB" id="A8AAI1"/>
<dbReference type="Proteomes" id="UP000000262">
    <property type="component" value="Chromosome"/>
</dbReference>
<evidence type="ECO:0008006" key="3">
    <source>
        <dbReference type="Google" id="ProtNLM"/>
    </source>
</evidence>
<gene>
    <name evidence="1" type="ordered locus">Igni_0751</name>
</gene>
<dbReference type="STRING" id="453591.Igni_0751"/>
<dbReference type="Gene3D" id="3.40.1280.10">
    <property type="match status" value="1"/>
</dbReference>
<proteinExistence type="predicted"/>
<name>A8AAI1_IGNH4</name>
<dbReference type="SUPFAM" id="SSF75217">
    <property type="entry name" value="alpha/beta knot"/>
    <property type="match status" value="1"/>
</dbReference>